<reference evidence="3 4" key="1">
    <citation type="submission" date="2019-10" db="EMBL/GenBank/DDBJ databases">
        <title>Cognatihalovulum marinum gen. nov. sp. nov., a new member of the family Rhodobacteraceae isolated from deep seawater of the Northwest Indian Ocean.</title>
        <authorList>
            <person name="Ruan C."/>
            <person name="Wang J."/>
            <person name="Zheng X."/>
            <person name="Song L."/>
            <person name="Zhu Y."/>
            <person name="Huang Y."/>
            <person name="Lu Z."/>
            <person name="Du W."/>
            <person name="Huang L."/>
            <person name="Dai X."/>
        </authorList>
    </citation>
    <scope>NUCLEOTIDE SEQUENCE [LARGE SCALE GENOMIC DNA]</scope>
    <source>
        <strain evidence="3 4">2CG4</strain>
    </source>
</reference>
<feature type="chain" id="PRO_5026763654" description="EfeO-type cupredoxin-like domain-containing protein" evidence="1">
    <location>
        <begin position="22"/>
        <end position="106"/>
    </location>
</feature>
<evidence type="ECO:0000259" key="2">
    <source>
        <dbReference type="Pfam" id="PF13473"/>
    </source>
</evidence>
<sequence length="106" mass="11137">MHAAMTAAAAGFALCASAALAEEFTVTMSGETYAPDRIRAATGDTIRFVNDDAANHNVFVPTAGHALDIGAQEPGEERTLVLRTPGIFQVECVIHPHMLLTVEVSG</sequence>
<feature type="signal peptide" evidence="1">
    <location>
        <begin position="1"/>
        <end position="21"/>
    </location>
</feature>
<evidence type="ECO:0000313" key="3">
    <source>
        <dbReference type="EMBL" id="MSU91160.1"/>
    </source>
</evidence>
<gene>
    <name evidence="3" type="ORF">GE300_16345</name>
</gene>
<dbReference type="SUPFAM" id="SSF49503">
    <property type="entry name" value="Cupredoxins"/>
    <property type="match status" value="1"/>
</dbReference>
<keyword evidence="1" id="KW-0732">Signal</keyword>
<evidence type="ECO:0000256" key="1">
    <source>
        <dbReference type="SAM" id="SignalP"/>
    </source>
</evidence>
<comment type="caution">
    <text evidence="3">The sequence shown here is derived from an EMBL/GenBank/DDBJ whole genome shotgun (WGS) entry which is preliminary data.</text>
</comment>
<dbReference type="Pfam" id="PF13473">
    <property type="entry name" value="Cupredoxin_1"/>
    <property type="match status" value="1"/>
</dbReference>
<organism evidence="3 4">
    <name type="scientific">Halovulum marinum</name>
    <dbReference type="NCBI Taxonomy" id="2662447"/>
    <lineage>
        <taxon>Bacteria</taxon>
        <taxon>Pseudomonadati</taxon>
        <taxon>Pseudomonadota</taxon>
        <taxon>Alphaproteobacteria</taxon>
        <taxon>Rhodobacterales</taxon>
        <taxon>Paracoccaceae</taxon>
        <taxon>Halovulum</taxon>
    </lineage>
</organism>
<dbReference type="AlphaFoldDB" id="A0A6L5Z4X4"/>
<protein>
    <recommendedName>
        <fullName evidence="2">EfeO-type cupredoxin-like domain-containing protein</fullName>
    </recommendedName>
</protein>
<proteinExistence type="predicted"/>
<dbReference type="InterPro" id="IPR028096">
    <property type="entry name" value="EfeO_Cupredoxin"/>
</dbReference>
<dbReference type="Gene3D" id="2.60.40.420">
    <property type="entry name" value="Cupredoxins - blue copper proteins"/>
    <property type="match status" value="1"/>
</dbReference>
<dbReference type="Proteomes" id="UP000474957">
    <property type="component" value="Unassembled WGS sequence"/>
</dbReference>
<keyword evidence="4" id="KW-1185">Reference proteome</keyword>
<evidence type="ECO:0000313" key="4">
    <source>
        <dbReference type="Proteomes" id="UP000474957"/>
    </source>
</evidence>
<accession>A0A6L5Z4X4</accession>
<feature type="domain" description="EfeO-type cupredoxin-like" evidence="2">
    <location>
        <begin position="4"/>
        <end position="97"/>
    </location>
</feature>
<name>A0A6L5Z4X4_9RHOB</name>
<dbReference type="EMBL" id="WIND01000016">
    <property type="protein sequence ID" value="MSU91160.1"/>
    <property type="molecule type" value="Genomic_DNA"/>
</dbReference>
<dbReference type="InterPro" id="IPR008972">
    <property type="entry name" value="Cupredoxin"/>
</dbReference>